<dbReference type="EMBL" id="CAJNBH010000003">
    <property type="protein sequence ID" value="CAE6720028.1"/>
    <property type="molecule type" value="Genomic_DNA"/>
</dbReference>
<dbReference type="InterPro" id="IPR000866">
    <property type="entry name" value="AhpC/TSA"/>
</dbReference>
<name>A0ABM8QX03_9BURK</name>
<evidence type="ECO:0000313" key="3">
    <source>
        <dbReference type="EMBL" id="CAE6720028.1"/>
    </source>
</evidence>
<protein>
    <submittedName>
        <fullName evidence="3">Thiol-disulfide oxidoreductase ResA</fullName>
    </submittedName>
</protein>
<evidence type="ECO:0000256" key="1">
    <source>
        <dbReference type="ARBA" id="ARBA00023284"/>
    </source>
</evidence>
<keyword evidence="1" id="KW-0676">Redox-active center</keyword>
<evidence type="ECO:0000259" key="2">
    <source>
        <dbReference type="PROSITE" id="PS51352"/>
    </source>
</evidence>
<dbReference type="Gene3D" id="3.40.30.10">
    <property type="entry name" value="Glutaredoxin"/>
    <property type="match status" value="1"/>
</dbReference>
<dbReference type="CDD" id="cd02966">
    <property type="entry name" value="TlpA_like_family"/>
    <property type="match status" value="1"/>
</dbReference>
<dbReference type="Proteomes" id="UP000673821">
    <property type="component" value="Unassembled WGS sequence"/>
</dbReference>
<reference evidence="3 4" key="1">
    <citation type="submission" date="2021-02" db="EMBL/GenBank/DDBJ databases">
        <authorList>
            <person name="Vanwijnsberghe S."/>
        </authorList>
    </citation>
    <scope>NUCLEOTIDE SEQUENCE [LARGE SCALE GENOMIC DNA]</scope>
    <source>
        <strain evidence="3 4">R-69776</strain>
    </source>
</reference>
<proteinExistence type="predicted"/>
<dbReference type="GeneID" id="97054133"/>
<evidence type="ECO:0000313" key="4">
    <source>
        <dbReference type="Proteomes" id="UP000673821"/>
    </source>
</evidence>
<dbReference type="InterPro" id="IPR013766">
    <property type="entry name" value="Thioredoxin_domain"/>
</dbReference>
<accession>A0ABM8QX03</accession>
<comment type="caution">
    <text evidence="3">The sequence shown here is derived from an EMBL/GenBank/DDBJ whole genome shotgun (WGS) entry which is preliminary data.</text>
</comment>
<feature type="domain" description="Thioredoxin" evidence="2">
    <location>
        <begin position="51"/>
        <end position="193"/>
    </location>
</feature>
<dbReference type="PANTHER" id="PTHR42852">
    <property type="entry name" value="THIOL:DISULFIDE INTERCHANGE PROTEIN DSBE"/>
    <property type="match status" value="1"/>
</dbReference>
<dbReference type="InterPro" id="IPR050553">
    <property type="entry name" value="Thioredoxin_ResA/DsbE_sf"/>
</dbReference>
<dbReference type="PROSITE" id="PS51352">
    <property type="entry name" value="THIOREDOXIN_2"/>
    <property type="match status" value="1"/>
</dbReference>
<dbReference type="PANTHER" id="PTHR42852:SF13">
    <property type="entry name" value="PROTEIN DIPZ"/>
    <property type="match status" value="1"/>
</dbReference>
<dbReference type="InterPro" id="IPR017937">
    <property type="entry name" value="Thioredoxin_CS"/>
</dbReference>
<organism evidence="3 4">
    <name type="scientific">Paraburkholderia nemoris</name>
    <dbReference type="NCBI Taxonomy" id="2793076"/>
    <lineage>
        <taxon>Bacteria</taxon>
        <taxon>Pseudomonadati</taxon>
        <taxon>Pseudomonadota</taxon>
        <taxon>Betaproteobacteria</taxon>
        <taxon>Burkholderiales</taxon>
        <taxon>Burkholderiaceae</taxon>
        <taxon>Paraburkholderia</taxon>
    </lineage>
</organism>
<dbReference type="InterPro" id="IPR036249">
    <property type="entry name" value="Thioredoxin-like_sf"/>
</dbReference>
<gene>
    <name evidence="3" type="primary">resA_2</name>
    <name evidence="3" type="ORF">R69776_01515</name>
</gene>
<dbReference type="PROSITE" id="PS00194">
    <property type="entry name" value="THIOREDOXIN_1"/>
    <property type="match status" value="1"/>
</dbReference>
<dbReference type="RefSeq" id="WP_128576004.1">
    <property type="nucleotide sequence ID" value="NZ_CAJNAW010000010.1"/>
</dbReference>
<keyword evidence="4" id="KW-1185">Reference proteome</keyword>
<dbReference type="SUPFAM" id="SSF52833">
    <property type="entry name" value="Thioredoxin-like"/>
    <property type="match status" value="1"/>
</dbReference>
<dbReference type="Pfam" id="PF00578">
    <property type="entry name" value="AhpC-TSA"/>
    <property type="match status" value="1"/>
</dbReference>
<sequence>MRSDIPQAPLTHEDPASSTLTARRAWLRAVLALSLAAGGLGRPLATHAATLAVGHPAPPLVLHTLDGRSINSADLFGKVVILTFWATWCEPCRDELPLLSAYAARNADRGLQVLGFSLDGADELSTVREVAAGLSFPVGLLGSAWAGDYGRMWRIPVSFTIGRTGLLADNGWDDKYPVWTSERLQRVVTPLLRQ</sequence>